<sequence>MSNILFIVMYGIAETSLGLCAAATVIYLGIFGICLVNSKWYEFKKDKNTQKVLKIAMLSSYVCVLSTIFCAIIAGFKGV</sequence>
<evidence type="ECO:0000256" key="1">
    <source>
        <dbReference type="SAM" id="Phobius"/>
    </source>
</evidence>
<protein>
    <submittedName>
        <fullName evidence="2">Uncharacterized protein</fullName>
    </submittedName>
</protein>
<dbReference type="RefSeq" id="WP_155511769.1">
    <property type="nucleotide sequence ID" value="NZ_CYXT01000020.1"/>
</dbReference>
<feature type="transmembrane region" description="Helical" evidence="1">
    <location>
        <begin position="55"/>
        <end position="76"/>
    </location>
</feature>
<keyword evidence="1" id="KW-0812">Transmembrane</keyword>
<dbReference type="EMBL" id="CYXT01000020">
    <property type="protein sequence ID" value="CUN07171.1"/>
    <property type="molecule type" value="Genomic_DNA"/>
</dbReference>
<reference evidence="2 3" key="1">
    <citation type="submission" date="2015-09" db="EMBL/GenBank/DDBJ databases">
        <authorList>
            <consortium name="Pathogen Informatics"/>
        </authorList>
    </citation>
    <scope>NUCLEOTIDE SEQUENCE [LARGE SCALE GENOMIC DNA]</scope>
    <source>
        <strain evidence="2 3">2789STDY5608868</strain>
    </source>
</reference>
<gene>
    <name evidence="2" type="ORF">ERS852425_02429</name>
</gene>
<evidence type="ECO:0000313" key="2">
    <source>
        <dbReference type="EMBL" id="CUN07171.1"/>
    </source>
</evidence>
<keyword evidence="1" id="KW-1133">Transmembrane helix</keyword>
<proteinExistence type="predicted"/>
<dbReference type="AlphaFoldDB" id="A0A173TWZ2"/>
<organism evidence="2 3">
    <name type="scientific">Anaerostipes hadrus</name>
    <dbReference type="NCBI Taxonomy" id="649756"/>
    <lineage>
        <taxon>Bacteria</taxon>
        <taxon>Bacillati</taxon>
        <taxon>Bacillota</taxon>
        <taxon>Clostridia</taxon>
        <taxon>Lachnospirales</taxon>
        <taxon>Lachnospiraceae</taxon>
        <taxon>Anaerostipes</taxon>
    </lineage>
</organism>
<name>A0A173TWZ2_ANAHA</name>
<feature type="transmembrane region" description="Helical" evidence="1">
    <location>
        <begin position="6"/>
        <end position="35"/>
    </location>
</feature>
<keyword evidence="1" id="KW-0472">Membrane</keyword>
<evidence type="ECO:0000313" key="3">
    <source>
        <dbReference type="Proteomes" id="UP000095598"/>
    </source>
</evidence>
<accession>A0A173TWZ2</accession>
<dbReference type="Proteomes" id="UP000095598">
    <property type="component" value="Unassembled WGS sequence"/>
</dbReference>